<comment type="caution">
    <text evidence="1">The sequence shown here is derived from an EMBL/GenBank/DDBJ whole genome shotgun (WGS) entry which is preliminary data.</text>
</comment>
<dbReference type="EMBL" id="JASCZI010095811">
    <property type="protein sequence ID" value="MED6154095.1"/>
    <property type="molecule type" value="Genomic_DNA"/>
</dbReference>
<protein>
    <submittedName>
        <fullName evidence="1">Uncharacterized protein</fullName>
    </submittedName>
</protein>
<accession>A0ABU6TYZ5</accession>
<evidence type="ECO:0000313" key="2">
    <source>
        <dbReference type="Proteomes" id="UP001341840"/>
    </source>
</evidence>
<dbReference type="Proteomes" id="UP001341840">
    <property type="component" value="Unassembled WGS sequence"/>
</dbReference>
<keyword evidence="2" id="KW-1185">Reference proteome</keyword>
<reference evidence="1 2" key="1">
    <citation type="journal article" date="2023" name="Plants (Basel)">
        <title>Bridging the Gap: Combining Genomics and Transcriptomics Approaches to Understand Stylosanthes scabra, an Orphan Legume from the Brazilian Caatinga.</title>
        <authorList>
            <person name="Ferreira-Neto J.R.C."/>
            <person name="da Silva M.D."/>
            <person name="Binneck E."/>
            <person name="de Melo N.F."/>
            <person name="da Silva R.H."/>
            <person name="de Melo A.L.T.M."/>
            <person name="Pandolfi V."/>
            <person name="Bustamante F.O."/>
            <person name="Brasileiro-Vidal A.C."/>
            <person name="Benko-Iseppon A.M."/>
        </authorList>
    </citation>
    <scope>NUCLEOTIDE SEQUENCE [LARGE SCALE GENOMIC DNA]</scope>
    <source>
        <tissue evidence="1">Leaves</tissue>
    </source>
</reference>
<feature type="non-terminal residue" evidence="1">
    <location>
        <position position="1"/>
    </location>
</feature>
<gene>
    <name evidence="1" type="ORF">PIB30_108726</name>
</gene>
<proteinExistence type="predicted"/>
<organism evidence="1 2">
    <name type="scientific">Stylosanthes scabra</name>
    <dbReference type="NCBI Taxonomy" id="79078"/>
    <lineage>
        <taxon>Eukaryota</taxon>
        <taxon>Viridiplantae</taxon>
        <taxon>Streptophyta</taxon>
        <taxon>Embryophyta</taxon>
        <taxon>Tracheophyta</taxon>
        <taxon>Spermatophyta</taxon>
        <taxon>Magnoliopsida</taxon>
        <taxon>eudicotyledons</taxon>
        <taxon>Gunneridae</taxon>
        <taxon>Pentapetalae</taxon>
        <taxon>rosids</taxon>
        <taxon>fabids</taxon>
        <taxon>Fabales</taxon>
        <taxon>Fabaceae</taxon>
        <taxon>Papilionoideae</taxon>
        <taxon>50 kb inversion clade</taxon>
        <taxon>dalbergioids sensu lato</taxon>
        <taxon>Dalbergieae</taxon>
        <taxon>Pterocarpus clade</taxon>
        <taxon>Stylosanthes</taxon>
    </lineage>
</organism>
<name>A0ABU6TYZ5_9FABA</name>
<sequence>ILKGLWWCVHAWNGSMRGHALSSLLGVGGGKEVSTHMRRVSRICVETGLYYGKEDMMATHMRRVGRIRVGWVREKMAMVDEGM</sequence>
<evidence type="ECO:0000313" key="1">
    <source>
        <dbReference type="EMBL" id="MED6154095.1"/>
    </source>
</evidence>